<dbReference type="Pfam" id="PF13410">
    <property type="entry name" value="GST_C_2"/>
    <property type="match status" value="1"/>
</dbReference>
<keyword evidence="2" id="KW-0808">Transferase</keyword>
<sequence length="222" mass="24308">MADGRLVIGTKRYSSWSMRGWLCVHLARLDVEEILIPLAGGGGTAAIHALSPNGKVPYLEHQGAVLWESLAIGEYCAESDASLWPDGRIARAHARSIASEMHAGFRALRIAMPMILGRLDRPRATPLDADVLADIARIDALWSDTHARFGANGPFLFGATFGIADAMYAPVVSRFLSFGVRLSPAAHAYAQAVRRHPLMERWYAEAAAEPQAWHLPHYENVD</sequence>
<dbReference type="RefSeq" id="WP_176612908.1">
    <property type="nucleotide sequence ID" value="NZ_JABXXR010000021.1"/>
</dbReference>
<dbReference type="GO" id="GO:0006749">
    <property type="term" value="P:glutathione metabolic process"/>
    <property type="evidence" value="ECO:0007669"/>
    <property type="project" value="TreeGrafter"/>
</dbReference>
<feature type="domain" description="GST N-terminal" evidence="1">
    <location>
        <begin position="4"/>
        <end position="84"/>
    </location>
</feature>
<keyword evidence="3" id="KW-1185">Reference proteome</keyword>
<dbReference type="PANTHER" id="PTHR42673:SF4">
    <property type="entry name" value="MALEYLACETOACETATE ISOMERASE"/>
    <property type="match status" value="1"/>
</dbReference>
<organism evidence="2 3">
    <name type="scientific">Ameyamaea chiangmaiensis</name>
    <dbReference type="NCBI Taxonomy" id="442969"/>
    <lineage>
        <taxon>Bacteria</taxon>
        <taxon>Pseudomonadati</taxon>
        <taxon>Pseudomonadota</taxon>
        <taxon>Alphaproteobacteria</taxon>
        <taxon>Acetobacterales</taxon>
        <taxon>Acetobacteraceae</taxon>
        <taxon>Ameyamaea</taxon>
    </lineage>
</organism>
<dbReference type="CDD" id="cd03194">
    <property type="entry name" value="GST_C_3"/>
    <property type="match status" value="1"/>
</dbReference>
<dbReference type="InterPro" id="IPR036249">
    <property type="entry name" value="Thioredoxin-like_sf"/>
</dbReference>
<dbReference type="InterPro" id="IPR036282">
    <property type="entry name" value="Glutathione-S-Trfase_C_sf"/>
</dbReference>
<name>A0A850PDB2_9PROT</name>
<dbReference type="Proteomes" id="UP000585665">
    <property type="component" value="Unassembled WGS sequence"/>
</dbReference>
<dbReference type="GO" id="GO:0004364">
    <property type="term" value="F:glutathione transferase activity"/>
    <property type="evidence" value="ECO:0007669"/>
    <property type="project" value="TreeGrafter"/>
</dbReference>
<evidence type="ECO:0000313" key="2">
    <source>
        <dbReference type="EMBL" id="NVN39932.1"/>
    </source>
</evidence>
<comment type="caution">
    <text evidence="2">The sequence shown here is derived from an EMBL/GenBank/DDBJ whole genome shotgun (WGS) entry which is preliminary data.</text>
</comment>
<dbReference type="SUPFAM" id="SSF52833">
    <property type="entry name" value="Thioredoxin-like"/>
    <property type="match status" value="1"/>
</dbReference>
<dbReference type="InterPro" id="IPR004045">
    <property type="entry name" value="Glutathione_S-Trfase_N"/>
</dbReference>
<proteinExistence type="predicted"/>
<dbReference type="PANTHER" id="PTHR42673">
    <property type="entry name" value="MALEYLACETOACETATE ISOMERASE"/>
    <property type="match status" value="1"/>
</dbReference>
<reference evidence="2 3" key="1">
    <citation type="submission" date="2020-06" db="EMBL/GenBank/DDBJ databases">
        <title>Description of novel acetic acid bacteria.</title>
        <authorList>
            <person name="Sombolestani A."/>
        </authorList>
    </citation>
    <scope>NUCLEOTIDE SEQUENCE [LARGE SCALE GENOMIC DNA]</scope>
    <source>
        <strain evidence="2 3">LMG 27010</strain>
    </source>
</reference>
<dbReference type="Pfam" id="PF13409">
    <property type="entry name" value="GST_N_2"/>
    <property type="match status" value="1"/>
</dbReference>
<dbReference type="PROSITE" id="PS50404">
    <property type="entry name" value="GST_NTER"/>
    <property type="match status" value="1"/>
</dbReference>
<protein>
    <submittedName>
        <fullName evidence="2">Glutathione S-transferase family protein</fullName>
    </submittedName>
</protein>
<dbReference type="EMBL" id="JABXXR010000021">
    <property type="protein sequence ID" value="NVN39932.1"/>
    <property type="molecule type" value="Genomic_DNA"/>
</dbReference>
<dbReference type="AlphaFoldDB" id="A0A850PDB2"/>
<dbReference type="SUPFAM" id="SSF47616">
    <property type="entry name" value="GST C-terminal domain-like"/>
    <property type="match status" value="1"/>
</dbReference>
<dbReference type="Gene3D" id="3.40.30.10">
    <property type="entry name" value="Glutaredoxin"/>
    <property type="match status" value="1"/>
</dbReference>
<accession>A0A850PDB2</accession>
<dbReference type="GO" id="GO:0016034">
    <property type="term" value="F:maleylacetoacetate isomerase activity"/>
    <property type="evidence" value="ECO:0007669"/>
    <property type="project" value="TreeGrafter"/>
</dbReference>
<evidence type="ECO:0000259" key="1">
    <source>
        <dbReference type="PROSITE" id="PS50404"/>
    </source>
</evidence>
<dbReference type="GO" id="GO:0006559">
    <property type="term" value="P:L-phenylalanine catabolic process"/>
    <property type="evidence" value="ECO:0007669"/>
    <property type="project" value="TreeGrafter"/>
</dbReference>
<dbReference type="Gene3D" id="1.20.1050.10">
    <property type="match status" value="1"/>
</dbReference>
<gene>
    <name evidence="2" type="ORF">HUK82_05060</name>
</gene>
<evidence type="ECO:0000313" key="3">
    <source>
        <dbReference type="Proteomes" id="UP000585665"/>
    </source>
</evidence>
<dbReference type="CDD" id="cd03043">
    <property type="entry name" value="GST_N_1"/>
    <property type="match status" value="1"/>
</dbReference>